<dbReference type="AlphaFoldDB" id="A0A9N9AE38"/>
<dbReference type="Proteomes" id="UP000789508">
    <property type="component" value="Unassembled WGS sequence"/>
</dbReference>
<gene>
    <name evidence="1" type="ORF">ALEPTO_LOCUS4697</name>
</gene>
<keyword evidence="2" id="KW-1185">Reference proteome</keyword>
<reference evidence="1" key="1">
    <citation type="submission" date="2021-06" db="EMBL/GenBank/DDBJ databases">
        <authorList>
            <person name="Kallberg Y."/>
            <person name="Tangrot J."/>
            <person name="Rosling A."/>
        </authorList>
    </citation>
    <scope>NUCLEOTIDE SEQUENCE</scope>
    <source>
        <strain evidence="1">FL130A</strain>
    </source>
</reference>
<comment type="caution">
    <text evidence="1">The sequence shown here is derived from an EMBL/GenBank/DDBJ whole genome shotgun (WGS) entry which is preliminary data.</text>
</comment>
<organism evidence="1 2">
    <name type="scientific">Ambispora leptoticha</name>
    <dbReference type="NCBI Taxonomy" id="144679"/>
    <lineage>
        <taxon>Eukaryota</taxon>
        <taxon>Fungi</taxon>
        <taxon>Fungi incertae sedis</taxon>
        <taxon>Mucoromycota</taxon>
        <taxon>Glomeromycotina</taxon>
        <taxon>Glomeromycetes</taxon>
        <taxon>Archaeosporales</taxon>
        <taxon>Ambisporaceae</taxon>
        <taxon>Ambispora</taxon>
    </lineage>
</organism>
<sequence>MVQSIINGITGIFNQQLFQQQWHRQQLHGAKSLSVLPRLSRCIDGIDKILKPTLIGKLTQKQQLPQQRWQQLPAGRINVVQIL</sequence>
<name>A0A9N9AE38_9GLOM</name>
<evidence type="ECO:0000313" key="1">
    <source>
        <dbReference type="EMBL" id="CAG8525841.1"/>
    </source>
</evidence>
<evidence type="ECO:0000313" key="2">
    <source>
        <dbReference type="Proteomes" id="UP000789508"/>
    </source>
</evidence>
<dbReference type="EMBL" id="CAJVPS010001136">
    <property type="protein sequence ID" value="CAG8525841.1"/>
    <property type="molecule type" value="Genomic_DNA"/>
</dbReference>
<protein>
    <submittedName>
        <fullName evidence="1">13284_t:CDS:1</fullName>
    </submittedName>
</protein>
<proteinExistence type="predicted"/>
<accession>A0A9N9AE38</accession>